<gene>
    <name evidence="1" type="ORF">MML48_5g00021167</name>
</gene>
<dbReference type="Proteomes" id="UP001056778">
    <property type="component" value="Chromosome 5"/>
</dbReference>
<accession>A0ACB9T237</accession>
<dbReference type="EMBL" id="CM043019">
    <property type="protein sequence ID" value="KAI4460872.1"/>
    <property type="molecule type" value="Genomic_DNA"/>
</dbReference>
<evidence type="ECO:0000313" key="2">
    <source>
        <dbReference type="Proteomes" id="UP001056778"/>
    </source>
</evidence>
<organism evidence="1 2">
    <name type="scientific">Holotrichia oblita</name>
    <name type="common">Chafer beetle</name>
    <dbReference type="NCBI Taxonomy" id="644536"/>
    <lineage>
        <taxon>Eukaryota</taxon>
        <taxon>Metazoa</taxon>
        <taxon>Ecdysozoa</taxon>
        <taxon>Arthropoda</taxon>
        <taxon>Hexapoda</taxon>
        <taxon>Insecta</taxon>
        <taxon>Pterygota</taxon>
        <taxon>Neoptera</taxon>
        <taxon>Endopterygota</taxon>
        <taxon>Coleoptera</taxon>
        <taxon>Polyphaga</taxon>
        <taxon>Scarabaeiformia</taxon>
        <taxon>Scarabaeidae</taxon>
        <taxon>Melolonthinae</taxon>
        <taxon>Holotrichia</taxon>
    </lineage>
</organism>
<keyword evidence="2" id="KW-1185">Reference proteome</keyword>
<evidence type="ECO:0000313" key="1">
    <source>
        <dbReference type="EMBL" id="KAI4460872.1"/>
    </source>
</evidence>
<name>A0ACB9T237_HOLOL</name>
<sequence length="521" mass="60813">MIFALFYRCNTYIANYSTSTINPSNRAPLLLYKYLMRKCDQLPKGPKQHYKFQIKQSYKQYMHETDPKRIDEIIAAAYKDIEWIMKKIPLITSGCTIDIDKFWISALIYHDRPNLLNKKLSGIIQSYFYEFNTEKIKDVTEYLTRSAIIYEVQEENKLIAPGFPYHFEWLTSGHIRIAVNNFEDADTANAEWLVEKVFPKIISWASNELVDKSQVSLSSICLEKYVELYQKLKKKYGKAMTEIWPENTDPLKFVYEDVAIASYLICLWDQQNASKKPTFLDLGCGNGLLVHILSQEGYDGYGIDVRKRKIWDIYPSTTKLLTKTIFPSSSSLFPDTDWVIGNHSDELTPWIPVIAMRSSYKTNFFLLPCCSYEFSGVKYARINTSTSQYIDYLNYVQDICKICGFIIKKDKLRIPSTKNVCIVSYGRNYESNEFNLINERVTKFIESKFGTVNKRDEWVQNFKPRDHVEKVQNCTQLNRDLIKRIIQQVVAKILETPVSFNENNKIWNKGAELPLKKLYLG</sequence>
<reference evidence="1" key="1">
    <citation type="submission" date="2022-04" db="EMBL/GenBank/DDBJ databases">
        <title>Chromosome-scale genome assembly of Holotrichia oblita Faldermann.</title>
        <authorList>
            <person name="Rongchong L."/>
        </authorList>
    </citation>
    <scope>NUCLEOTIDE SEQUENCE</scope>
    <source>
        <strain evidence="1">81SQS9</strain>
    </source>
</reference>
<comment type="caution">
    <text evidence="1">The sequence shown here is derived from an EMBL/GenBank/DDBJ whole genome shotgun (WGS) entry which is preliminary data.</text>
</comment>
<protein>
    <submittedName>
        <fullName evidence="1">Uncharacterized protein</fullName>
    </submittedName>
</protein>
<proteinExistence type="predicted"/>